<feature type="transmembrane region" description="Helical" evidence="7">
    <location>
        <begin position="178"/>
        <end position="196"/>
    </location>
</feature>
<gene>
    <name evidence="9" type="ORF">HMPREF0636_0763</name>
</gene>
<keyword evidence="9" id="KW-0012">Acyltransferase</keyword>
<accession>Z4WYM8</accession>
<feature type="transmembrane region" description="Helical" evidence="7">
    <location>
        <begin position="147"/>
        <end position="166"/>
    </location>
</feature>
<keyword evidence="3" id="KW-1003">Cell membrane</keyword>
<evidence type="ECO:0000256" key="7">
    <source>
        <dbReference type="SAM" id="Phobius"/>
    </source>
</evidence>
<dbReference type="AlphaFoldDB" id="Z4WYM8"/>
<keyword evidence="6 7" id="KW-0472">Membrane</keyword>
<dbReference type="GO" id="GO:0009246">
    <property type="term" value="P:enterobacterial common antigen biosynthetic process"/>
    <property type="evidence" value="ECO:0007669"/>
    <property type="project" value="TreeGrafter"/>
</dbReference>
<evidence type="ECO:0000313" key="10">
    <source>
        <dbReference type="Proteomes" id="UP000023482"/>
    </source>
</evidence>
<feature type="transmembrane region" description="Helical" evidence="7">
    <location>
        <begin position="12"/>
        <end position="35"/>
    </location>
</feature>
<sequence length="331" mass="37386">MQTNQVSQSPSTAISSLYVAKCLGAFLVVLGHIPMGSFREWLYPLTLGAVPIFFMISGYFLYSEDERKSAQRAWRSIKKILPIFLLVTLFYWVLILPNHGNTITTWEQVLHFLIYGQLTTVHLWFLMAMLQALVVFAWLFRLRLGRFLWLFIPLIVTPLIGAKYSFLVTGGEIRELYYVFNSVCYAFPFMALGYTMKKHETRLNRAPWSWLLVGSLAFAIAERPLLISMGYGNGDGPFIGSFLFAISLVAWGITHKRAGIGSFFETIGAKYSGCIYYFHIAVATLVGAIITRVGIPSIYEDAGALIVFLGSLILAYFIIQVQDRLNIHILS</sequence>
<evidence type="ECO:0000256" key="1">
    <source>
        <dbReference type="ARBA" id="ARBA00004651"/>
    </source>
</evidence>
<proteinExistence type="inferred from homology"/>
<dbReference type="InterPro" id="IPR002656">
    <property type="entry name" value="Acyl_transf_3_dom"/>
</dbReference>
<dbReference type="PANTHER" id="PTHR40074">
    <property type="entry name" value="O-ACETYLTRANSFERASE WECH"/>
    <property type="match status" value="1"/>
</dbReference>
<evidence type="ECO:0000256" key="6">
    <source>
        <dbReference type="ARBA" id="ARBA00023136"/>
    </source>
</evidence>
<evidence type="ECO:0000256" key="3">
    <source>
        <dbReference type="ARBA" id="ARBA00022475"/>
    </source>
</evidence>
<keyword evidence="9" id="KW-0808">Transferase</keyword>
<keyword evidence="5 7" id="KW-1133">Transmembrane helix</keyword>
<evidence type="ECO:0000256" key="5">
    <source>
        <dbReference type="ARBA" id="ARBA00022989"/>
    </source>
</evidence>
<feature type="transmembrane region" description="Helical" evidence="7">
    <location>
        <begin position="301"/>
        <end position="319"/>
    </location>
</feature>
<organism evidence="9 10">
    <name type="scientific">Porphyromonas catoniae ATCC 51270</name>
    <dbReference type="NCBI Taxonomy" id="887901"/>
    <lineage>
        <taxon>Bacteria</taxon>
        <taxon>Pseudomonadati</taxon>
        <taxon>Bacteroidota</taxon>
        <taxon>Bacteroidia</taxon>
        <taxon>Bacteroidales</taxon>
        <taxon>Porphyromonadaceae</taxon>
        <taxon>Porphyromonas</taxon>
    </lineage>
</organism>
<feature type="transmembrane region" description="Helical" evidence="7">
    <location>
        <begin position="41"/>
        <end position="62"/>
    </location>
</feature>
<dbReference type="RefSeq" id="WP_044168449.1">
    <property type="nucleotide sequence ID" value="NZ_JDFF01000011.1"/>
</dbReference>
<evidence type="ECO:0000256" key="4">
    <source>
        <dbReference type="ARBA" id="ARBA00022692"/>
    </source>
</evidence>
<dbReference type="GO" id="GO:0005886">
    <property type="term" value="C:plasma membrane"/>
    <property type="evidence" value="ECO:0007669"/>
    <property type="project" value="UniProtKB-SubCell"/>
</dbReference>
<reference evidence="9 10" key="1">
    <citation type="submission" date="2014-01" db="EMBL/GenBank/DDBJ databases">
        <authorList>
            <person name="Durkin A.S."/>
            <person name="McCorrison J."/>
            <person name="Torralba M."/>
            <person name="Gillis M."/>
            <person name="Haft D.H."/>
            <person name="Methe B."/>
            <person name="Sutton G."/>
            <person name="Nelson K.E."/>
        </authorList>
    </citation>
    <scope>NUCLEOTIDE SEQUENCE [LARGE SCALE GENOMIC DNA]</scope>
    <source>
        <strain evidence="9 10">ATCC 51270</strain>
    </source>
</reference>
<protein>
    <submittedName>
        <fullName evidence="9">Acyltransferase</fullName>
    </submittedName>
</protein>
<feature type="transmembrane region" description="Helical" evidence="7">
    <location>
        <begin position="121"/>
        <end position="140"/>
    </location>
</feature>
<comment type="caution">
    <text evidence="9">The sequence shown here is derived from an EMBL/GenBank/DDBJ whole genome shotgun (WGS) entry which is preliminary data.</text>
</comment>
<dbReference type="Pfam" id="PF01757">
    <property type="entry name" value="Acyl_transf_3"/>
    <property type="match status" value="1"/>
</dbReference>
<dbReference type="OrthoDB" id="1014901at2"/>
<dbReference type="Proteomes" id="UP000023482">
    <property type="component" value="Unassembled WGS sequence"/>
</dbReference>
<dbReference type="GO" id="GO:0016413">
    <property type="term" value="F:O-acetyltransferase activity"/>
    <property type="evidence" value="ECO:0007669"/>
    <property type="project" value="TreeGrafter"/>
</dbReference>
<comment type="subcellular location">
    <subcellularLocation>
        <location evidence="1">Cell membrane</location>
        <topology evidence="1">Multi-pass membrane protein</topology>
    </subcellularLocation>
</comment>
<feature type="transmembrane region" description="Helical" evidence="7">
    <location>
        <begin position="237"/>
        <end position="254"/>
    </location>
</feature>
<evidence type="ECO:0000259" key="8">
    <source>
        <dbReference type="Pfam" id="PF01757"/>
    </source>
</evidence>
<feature type="domain" description="Acyltransferase 3" evidence="8">
    <location>
        <begin position="17"/>
        <end position="317"/>
    </location>
</feature>
<evidence type="ECO:0000256" key="2">
    <source>
        <dbReference type="ARBA" id="ARBA00007400"/>
    </source>
</evidence>
<feature type="transmembrane region" description="Helical" evidence="7">
    <location>
        <begin position="208"/>
        <end position="231"/>
    </location>
</feature>
<comment type="similarity">
    <text evidence="2">Belongs to the acyltransferase 3 family.</text>
</comment>
<evidence type="ECO:0000313" key="9">
    <source>
        <dbReference type="EMBL" id="EWC92805.1"/>
    </source>
</evidence>
<dbReference type="EMBL" id="JDFF01000011">
    <property type="protein sequence ID" value="EWC92805.1"/>
    <property type="molecule type" value="Genomic_DNA"/>
</dbReference>
<dbReference type="PATRIC" id="fig|887901.3.peg.665"/>
<name>Z4WYM8_9PORP</name>
<keyword evidence="4 7" id="KW-0812">Transmembrane</keyword>
<feature type="transmembrane region" description="Helical" evidence="7">
    <location>
        <begin position="275"/>
        <end position="295"/>
    </location>
</feature>
<keyword evidence="10" id="KW-1185">Reference proteome</keyword>
<dbReference type="PANTHER" id="PTHR40074:SF2">
    <property type="entry name" value="O-ACETYLTRANSFERASE WECH"/>
    <property type="match status" value="1"/>
</dbReference>
<feature type="transmembrane region" description="Helical" evidence="7">
    <location>
        <begin position="83"/>
        <end position="101"/>
    </location>
</feature>